<evidence type="ECO:0000259" key="4">
    <source>
        <dbReference type="PROSITE" id="PS50949"/>
    </source>
</evidence>
<dbReference type="CDD" id="cd07377">
    <property type="entry name" value="WHTH_GntR"/>
    <property type="match status" value="1"/>
</dbReference>
<dbReference type="Gene3D" id="1.10.10.10">
    <property type="entry name" value="Winged helix-like DNA-binding domain superfamily/Winged helix DNA-binding domain"/>
    <property type="match status" value="1"/>
</dbReference>
<dbReference type="PANTHER" id="PTHR43537:SF24">
    <property type="entry name" value="GLUCONATE OPERON TRANSCRIPTIONAL REPRESSOR"/>
    <property type="match status" value="1"/>
</dbReference>
<dbReference type="SUPFAM" id="SSF46785">
    <property type="entry name" value="Winged helix' DNA-binding domain"/>
    <property type="match status" value="1"/>
</dbReference>
<keyword evidence="6" id="KW-1185">Reference proteome</keyword>
<gene>
    <name evidence="5" type="ORF">EDD79_100583</name>
</gene>
<evidence type="ECO:0000256" key="3">
    <source>
        <dbReference type="ARBA" id="ARBA00023163"/>
    </source>
</evidence>
<dbReference type="InterPro" id="IPR008920">
    <property type="entry name" value="TF_FadR/GntR_C"/>
</dbReference>
<dbReference type="SUPFAM" id="SSF48008">
    <property type="entry name" value="GntR ligand-binding domain-like"/>
    <property type="match status" value="1"/>
</dbReference>
<comment type="caution">
    <text evidence="5">The sequence shown here is derived from an EMBL/GenBank/DDBJ whole genome shotgun (WGS) entry which is preliminary data.</text>
</comment>
<dbReference type="InterPro" id="IPR036388">
    <property type="entry name" value="WH-like_DNA-bd_sf"/>
</dbReference>
<evidence type="ECO:0000313" key="5">
    <source>
        <dbReference type="EMBL" id="TCQ05266.1"/>
    </source>
</evidence>
<name>A0A4R2TQW5_9FIRM</name>
<keyword evidence="3" id="KW-0804">Transcription</keyword>
<dbReference type="OrthoDB" id="368823at2"/>
<dbReference type="InterPro" id="IPR000524">
    <property type="entry name" value="Tscrpt_reg_HTH_GntR"/>
</dbReference>
<sequence length="217" mass="25101">MIETTKTQLPLKEKAYNLIKNKIVKCELAPGNPISEAELSNELGMSRTPVREALLRLSQEKFITIYPRKGIIVSPITVQDIHEVFQVREIVEPYFAKIGCRNMSKEYLIDLRKKFESANFDLGHPSGTEYFDLDIEFHKYIIKAGNNSHLIKFTNRIFELDYRIRVMSTLAIEDIVNRSRPEHFDIIEALINKDEKKIEETIKGHIANAREAALLKI</sequence>
<dbReference type="SMART" id="SM00345">
    <property type="entry name" value="HTH_GNTR"/>
    <property type="match status" value="1"/>
</dbReference>
<dbReference type="AlphaFoldDB" id="A0A4R2TQW5"/>
<evidence type="ECO:0000256" key="2">
    <source>
        <dbReference type="ARBA" id="ARBA00023125"/>
    </source>
</evidence>
<evidence type="ECO:0000256" key="1">
    <source>
        <dbReference type="ARBA" id="ARBA00023015"/>
    </source>
</evidence>
<dbReference type="RefSeq" id="WP_132847730.1">
    <property type="nucleotide sequence ID" value="NZ_CP058648.1"/>
</dbReference>
<dbReference type="PANTHER" id="PTHR43537">
    <property type="entry name" value="TRANSCRIPTIONAL REGULATOR, GNTR FAMILY"/>
    <property type="match status" value="1"/>
</dbReference>
<keyword evidence="1" id="KW-0805">Transcription regulation</keyword>
<dbReference type="EMBL" id="SLYC01000005">
    <property type="protein sequence ID" value="TCQ05266.1"/>
    <property type="molecule type" value="Genomic_DNA"/>
</dbReference>
<dbReference type="Pfam" id="PF07729">
    <property type="entry name" value="FCD"/>
    <property type="match status" value="1"/>
</dbReference>
<dbReference type="GO" id="GO:0003677">
    <property type="term" value="F:DNA binding"/>
    <property type="evidence" value="ECO:0007669"/>
    <property type="project" value="UniProtKB-KW"/>
</dbReference>
<reference evidence="5 6" key="1">
    <citation type="submission" date="2019-03" db="EMBL/GenBank/DDBJ databases">
        <title>Genomic Encyclopedia of Type Strains, Phase IV (KMG-IV): sequencing the most valuable type-strain genomes for metagenomic binning, comparative biology and taxonomic classification.</title>
        <authorList>
            <person name="Goeker M."/>
        </authorList>
    </citation>
    <scope>NUCLEOTIDE SEQUENCE [LARGE SCALE GENOMIC DNA]</scope>
    <source>
        <strain evidence="5 6">DSM 100013</strain>
    </source>
</reference>
<accession>A0A4R2TQW5</accession>
<dbReference type="Gene3D" id="1.20.120.530">
    <property type="entry name" value="GntR ligand-binding domain-like"/>
    <property type="match status" value="1"/>
</dbReference>
<protein>
    <submittedName>
        <fullName evidence="5">DNA-binding GntR family transcriptional regulator</fullName>
    </submittedName>
</protein>
<proteinExistence type="predicted"/>
<dbReference type="Proteomes" id="UP000295504">
    <property type="component" value="Unassembled WGS sequence"/>
</dbReference>
<evidence type="ECO:0000313" key="6">
    <source>
        <dbReference type="Proteomes" id="UP000295504"/>
    </source>
</evidence>
<dbReference type="PROSITE" id="PS50949">
    <property type="entry name" value="HTH_GNTR"/>
    <property type="match status" value="1"/>
</dbReference>
<dbReference type="GO" id="GO:0003700">
    <property type="term" value="F:DNA-binding transcription factor activity"/>
    <property type="evidence" value="ECO:0007669"/>
    <property type="project" value="InterPro"/>
</dbReference>
<dbReference type="InterPro" id="IPR011711">
    <property type="entry name" value="GntR_C"/>
</dbReference>
<dbReference type="Pfam" id="PF00392">
    <property type="entry name" value="GntR"/>
    <property type="match status" value="1"/>
</dbReference>
<dbReference type="SMART" id="SM00895">
    <property type="entry name" value="FCD"/>
    <property type="match status" value="1"/>
</dbReference>
<dbReference type="InterPro" id="IPR036390">
    <property type="entry name" value="WH_DNA-bd_sf"/>
</dbReference>
<organism evidence="5 6">
    <name type="scientific">Serpentinicella alkaliphila</name>
    <dbReference type="NCBI Taxonomy" id="1734049"/>
    <lineage>
        <taxon>Bacteria</taxon>
        <taxon>Bacillati</taxon>
        <taxon>Bacillota</taxon>
        <taxon>Clostridia</taxon>
        <taxon>Peptostreptococcales</taxon>
        <taxon>Natronincolaceae</taxon>
        <taxon>Serpentinicella</taxon>
    </lineage>
</organism>
<feature type="domain" description="HTH gntR-type" evidence="4">
    <location>
        <begin position="9"/>
        <end position="76"/>
    </location>
</feature>
<keyword evidence="2 5" id="KW-0238">DNA-binding</keyword>